<comment type="caution">
    <text evidence="4">The sequence shown here is derived from an EMBL/GenBank/DDBJ whole genome shotgun (WGS) entry which is preliminary data.</text>
</comment>
<dbReference type="PANTHER" id="PTHR13452">
    <property type="entry name" value="THUMP DOMAIN CONTAINING PROTEIN 1-RELATED"/>
    <property type="match status" value="1"/>
</dbReference>
<dbReference type="GO" id="GO:0003723">
    <property type="term" value="F:RNA binding"/>
    <property type="evidence" value="ECO:0007669"/>
    <property type="project" value="UniProtKB-UniRule"/>
</dbReference>
<keyword evidence="5" id="KW-1185">Reference proteome</keyword>
<feature type="region of interest" description="Disordered" evidence="2">
    <location>
        <begin position="264"/>
        <end position="335"/>
    </location>
</feature>
<dbReference type="OrthoDB" id="367221at2759"/>
<evidence type="ECO:0000313" key="4">
    <source>
        <dbReference type="EMBL" id="KAF9585496.1"/>
    </source>
</evidence>
<dbReference type="FunFam" id="3.30.2300.10:FF:000001">
    <property type="entry name" value="THUMP domain-containing protein 1"/>
    <property type="match status" value="1"/>
</dbReference>
<dbReference type="SMART" id="SM00981">
    <property type="entry name" value="THUMP"/>
    <property type="match status" value="1"/>
</dbReference>
<gene>
    <name evidence="4" type="primary">THUMPD1</name>
    <name evidence="4" type="ORF">BGW38_002130</name>
</gene>
<dbReference type="GO" id="GO:0006400">
    <property type="term" value="P:tRNA modification"/>
    <property type="evidence" value="ECO:0007669"/>
    <property type="project" value="InterPro"/>
</dbReference>
<organism evidence="4 5">
    <name type="scientific">Lunasporangiospora selenospora</name>
    <dbReference type="NCBI Taxonomy" id="979761"/>
    <lineage>
        <taxon>Eukaryota</taxon>
        <taxon>Fungi</taxon>
        <taxon>Fungi incertae sedis</taxon>
        <taxon>Mucoromycota</taxon>
        <taxon>Mortierellomycotina</taxon>
        <taxon>Mortierellomycetes</taxon>
        <taxon>Mortierellales</taxon>
        <taxon>Mortierellaceae</taxon>
        <taxon>Lunasporangiospora</taxon>
    </lineage>
</organism>
<reference evidence="4" key="1">
    <citation type="journal article" date="2020" name="Fungal Divers.">
        <title>Resolving the Mortierellaceae phylogeny through synthesis of multi-gene phylogenetics and phylogenomics.</title>
        <authorList>
            <person name="Vandepol N."/>
            <person name="Liber J."/>
            <person name="Desiro A."/>
            <person name="Na H."/>
            <person name="Kennedy M."/>
            <person name="Barry K."/>
            <person name="Grigoriev I.V."/>
            <person name="Miller A.N."/>
            <person name="O'Donnell K."/>
            <person name="Stajich J.E."/>
            <person name="Bonito G."/>
        </authorList>
    </citation>
    <scope>NUCLEOTIDE SEQUENCE</scope>
    <source>
        <strain evidence="4">KOD1015</strain>
    </source>
</reference>
<feature type="region of interest" description="Disordered" evidence="2">
    <location>
        <begin position="1"/>
        <end position="35"/>
    </location>
</feature>
<keyword evidence="1" id="KW-0694">RNA-binding</keyword>
<dbReference type="InterPro" id="IPR004114">
    <property type="entry name" value="THUMP_dom"/>
</dbReference>
<evidence type="ECO:0000256" key="2">
    <source>
        <dbReference type="SAM" id="MobiDB-lite"/>
    </source>
</evidence>
<evidence type="ECO:0000256" key="1">
    <source>
        <dbReference type="PROSITE-ProRule" id="PRU00529"/>
    </source>
</evidence>
<dbReference type="InterPro" id="IPR040183">
    <property type="entry name" value="THUMPD1-like"/>
</dbReference>
<evidence type="ECO:0000259" key="3">
    <source>
        <dbReference type="PROSITE" id="PS51165"/>
    </source>
</evidence>
<accession>A0A9P6G296</accession>
<evidence type="ECO:0000313" key="5">
    <source>
        <dbReference type="Proteomes" id="UP000780801"/>
    </source>
</evidence>
<dbReference type="PROSITE" id="PS51165">
    <property type="entry name" value="THUMP"/>
    <property type="match status" value="1"/>
</dbReference>
<dbReference type="AlphaFoldDB" id="A0A9P6G296"/>
<dbReference type="PANTHER" id="PTHR13452:SF10">
    <property type="entry name" value="THUMP DOMAIN-CONTAINING PROTEIN 1"/>
    <property type="match status" value="1"/>
</dbReference>
<dbReference type="EMBL" id="JAABOA010000172">
    <property type="protein sequence ID" value="KAF9585496.1"/>
    <property type="molecule type" value="Genomic_DNA"/>
</dbReference>
<feature type="compositionally biased region" description="Basic and acidic residues" evidence="2">
    <location>
        <begin position="15"/>
        <end position="26"/>
    </location>
</feature>
<proteinExistence type="predicted"/>
<dbReference type="Proteomes" id="UP000780801">
    <property type="component" value="Unassembled WGS sequence"/>
</dbReference>
<dbReference type="SUPFAM" id="SSF143437">
    <property type="entry name" value="THUMP domain-like"/>
    <property type="match status" value="1"/>
</dbReference>
<feature type="domain" description="THUMP" evidence="3">
    <location>
        <begin position="140"/>
        <end position="248"/>
    </location>
</feature>
<dbReference type="Gene3D" id="3.30.2300.10">
    <property type="entry name" value="THUMP superfamily"/>
    <property type="match status" value="1"/>
</dbReference>
<dbReference type="CDD" id="cd11717">
    <property type="entry name" value="THUMP_THUMPD1_like"/>
    <property type="match status" value="1"/>
</dbReference>
<sequence length="335" mass="37467">MGGNKRKGDGQSGGGKDKKSRTDNPKAKYLPGGFPIDPKMRGVIISCTRGRENQAGNEAIDLLSEYSQRLYGSELDAVEVDQEEEESIEDAIQREIAEMKKPKTGKKFVSLLTGTDCVVFIQIRDDRIDPSKLCHYLLKDLFESGHKRTRYCQRFVPVTETAYANMSDIEAVAGRVLGHFFHGEDQKATTFKVIPKIRHNNKVDRDLLLRMLASIVGQKGSHKVELEKPEQVILVEVIKSICFISVVRDYDLLRKYNIQSVFEESQKPAEERGSAKSKPKADTTEETKSTEVEKDQTEAKETQEKPVEAEKSAENAPADDNEKETGEVAPTASAE</sequence>
<feature type="compositionally biased region" description="Basic and acidic residues" evidence="2">
    <location>
        <begin position="264"/>
        <end position="313"/>
    </location>
</feature>
<protein>
    <submittedName>
        <fullName evidence="4">THUMP domain-containing protein 1</fullName>
    </submittedName>
</protein>
<name>A0A9P6G296_9FUNG</name>
<dbReference type="Pfam" id="PF02926">
    <property type="entry name" value="THUMP"/>
    <property type="match status" value="1"/>
</dbReference>